<sequence length="66" mass="7625">MYNALEMLYLSYCINFHIPKPRTEFGKGSIQYRVAVLWNIISAVFRTQLTLSDFKPLVNGKIDIAD</sequence>
<proteinExistence type="predicted"/>
<evidence type="ECO:0000313" key="2">
    <source>
        <dbReference type="Proteomes" id="UP001249851"/>
    </source>
</evidence>
<keyword evidence="2" id="KW-1185">Reference proteome</keyword>
<reference evidence="1" key="1">
    <citation type="journal article" date="2023" name="G3 (Bethesda)">
        <title>Whole genome assembly and annotation of the endangered Caribbean coral Acropora cervicornis.</title>
        <authorList>
            <person name="Selwyn J.D."/>
            <person name="Vollmer S.V."/>
        </authorList>
    </citation>
    <scope>NUCLEOTIDE SEQUENCE</scope>
    <source>
        <strain evidence="1">K2</strain>
    </source>
</reference>
<organism evidence="1 2">
    <name type="scientific">Acropora cervicornis</name>
    <name type="common">Staghorn coral</name>
    <dbReference type="NCBI Taxonomy" id="6130"/>
    <lineage>
        <taxon>Eukaryota</taxon>
        <taxon>Metazoa</taxon>
        <taxon>Cnidaria</taxon>
        <taxon>Anthozoa</taxon>
        <taxon>Hexacorallia</taxon>
        <taxon>Scleractinia</taxon>
        <taxon>Astrocoeniina</taxon>
        <taxon>Acroporidae</taxon>
        <taxon>Acropora</taxon>
    </lineage>
</organism>
<comment type="caution">
    <text evidence="1">The sequence shown here is derived from an EMBL/GenBank/DDBJ whole genome shotgun (WGS) entry which is preliminary data.</text>
</comment>
<dbReference type="AlphaFoldDB" id="A0AAD9Q6J6"/>
<protein>
    <submittedName>
        <fullName evidence="1">Uncharacterized protein</fullName>
    </submittedName>
</protein>
<dbReference type="Proteomes" id="UP001249851">
    <property type="component" value="Unassembled WGS sequence"/>
</dbReference>
<name>A0AAD9Q6J6_ACRCE</name>
<reference evidence="1" key="2">
    <citation type="journal article" date="2023" name="Science">
        <title>Genomic signatures of disease resistance in endangered staghorn corals.</title>
        <authorList>
            <person name="Vollmer S.V."/>
            <person name="Selwyn J.D."/>
            <person name="Despard B.A."/>
            <person name="Roesel C.L."/>
        </authorList>
    </citation>
    <scope>NUCLEOTIDE SEQUENCE</scope>
    <source>
        <strain evidence="1">K2</strain>
    </source>
</reference>
<dbReference type="EMBL" id="JARQWQ010000061">
    <property type="protein sequence ID" value="KAK2555626.1"/>
    <property type="molecule type" value="Genomic_DNA"/>
</dbReference>
<evidence type="ECO:0000313" key="1">
    <source>
        <dbReference type="EMBL" id="KAK2555626.1"/>
    </source>
</evidence>
<gene>
    <name evidence="1" type="ORF">P5673_022648</name>
</gene>
<accession>A0AAD9Q6J6</accession>